<organism evidence="2 3">
    <name type="scientific">Candidatus Magasanikbacteria bacterium GW2011_GWA2_42_32</name>
    <dbReference type="NCBI Taxonomy" id="1619039"/>
    <lineage>
        <taxon>Bacteria</taxon>
        <taxon>Candidatus Magasanikiibacteriota</taxon>
    </lineage>
</organism>
<reference evidence="2 3" key="1">
    <citation type="journal article" date="2015" name="Nature">
        <title>rRNA introns, odd ribosomes, and small enigmatic genomes across a large radiation of phyla.</title>
        <authorList>
            <person name="Brown C.T."/>
            <person name="Hug L.A."/>
            <person name="Thomas B.C."/>
            <person name="Sharon I."/>
            <person name="Castelle C.J."/>
            <person name="Singh A."/>
            <person name="Wilkins M.J."/>
            <person name="Williams K.H."/>
            <person name="Banfield J.F."/>
        </authorList>
    </citation>
    <scope>NUCLEOTIDE SEQUENCE [LARGE SCALE GENOMIC DNA]</scope>
</reference>
<dbReference type="Proteomes" id="UP000034837">
    <property type="component" value="Unassembled WGS sequence"/>
</dbReference>
<evidence type="ECO:0000313" key="3">
    <source>
        <dbReference type="Proteomes" id="UP000034837"/>
    </source>
</evidence>
<protein>
    <submittedName>
        <fullName evidence="2">Uncharacterized protein</fullName>
    </submittedName>
</protein>
<dbReference type="EMBL" id="LCDO01000008">
    <property type="protein sequence ID" value="KKS56632.1"/>
    <property type="molecule type" value="Genomic_DNA"/>
</dbReference>
<feature type="region of interest" description="Disordered" evidence="1">
    <location>
        <begin position="1"/>
        <end position="21"/>
    </location>
</feature>
<proteinExistence type="predicted"/>
<evidence type="ECO:0000313" key="2">
    <source>
        <dbReference type="EMBL" id="KKS56632.1"/>
    </source>
</evidence>
<gene>
    <name evidence="2" type="ORF">UV20_C0008G0008</name>
</gene>
<feature type="compositionally biased region" description="Basic residues" evidence="1">
    <location>
        <begin position="1"/>
        <end position="17"/>
    </location>
</feature>
<evidence type="ECO:0000256" key="1">
    <source>
        <dbReference type="SAM" id="MobiDB-lite"/>
    </source>
</evidence>
<accession>A0A0G1A6F5</accession>
<comment type="caution">
    <text evidence="2">The sequence shown here is derived from an EMBL/GenBank/DDBJ whole genome shotgun (WGS) entry which is preliminary data.</text>
</comment>
<sequence length="44" mass="4950">MGKQIKKRQNKKNRRGKAPAELALETKLFPLPIGILGKHPIKDS</sequence>
<name>A0A0G1A6F5_9BACT</name>
<dbReference type="AlphaFoldDB" id="A0A0G1A6F5"/>